<keyword evidence="1" id="KW-0175">Coiled coil</keyword>
<dbReference type="PANTHER" id="PTHR28309:SF1">
    <property type="entry name" value="REQUIRED FOR EXCISION 1-B DOMAIN-CONTAINING PROTEIN"/>
    <property type="match status" value="1"/>
</dbReference>
<sequence length="144" mass="16971">MSNDQILQLIIKFKNLQGERTQWYHVFDKIYKEYVEEKVSYEAYNEKCQEITSGFVKISNDIQEIETKLIELGAEAFAEQLRLVQNLEREKLQLTAKYQIFNRENIQGEKDYSEVVKETEELLEVVVESINDTLEEVQNAVAEL</sequence>
<dbReference type="PANTHER" id="PTHR28309">
    <property type="entry name" value="REQUIRED FOR EXCISION 1-B DOMAIN-CONTAINING PROTEIN"/>
    <property type="match status" value="1"/>
</dbReference>
<dbReference type="InterPro" id="IPR039491">
    <property type="entry name" value="REX1-B"/>
</dbReference>
<evidence type="ECO:0000313" key="3">
    <source>
        <dbReference type="Proteomes" id="UP001479436"/>
    </source>
</evidence>
<evidence type="ECO:0000313" key="2">
    <source>
        <dbReference type="EMBL" id="KAK9719079.1"/>
    </source>
</evidence>
<evidence type="ECO:0000256" key="1">
    <source>
        <dbReference type="SAM" id="Coils"/>
    </source>
</evidence>
<organism evidence="2 3">
    <name type="scientific">Basidiobolus ranarum</name>
    <dbReference type="NCBI Taxonomy" id="34480"/>
    <lineage>
        <taxon>Eukaryota</taxon>
        <taxon>Fungi</taxon>
        <taxon>Fungi incertae sedis</taxon>
        <taxon>Zoopagomycota</taxon>
        <taxon>Entomophthoromycotina</taxon>
        <taxon>Basidiobolomycetes</taxon>
        <taxon>Basidiobolales</taxon>
        <taxon>Basidiobolaceae</taxon>
        <taxon>Basidiobolus</taxon>
    </lineage>
</organism>
<proteinExistence type="predicted"/>
<keyword evidence="3" id="KW-1185">Reference proteome</keyword>
<feature type="coiled-coil region" evidence="1">
    <location>
        <begin position="77"/>
        <end position="104"/>
    </location>
</feature>
<dbReference type="Pfam" id="PF14966">
    <property type="entry name" value="DNA_repr_REX1B"/>
    <property type="match status" value="1"/>
</dbReference>
<protein>
    <submittedName>
        <fullName evidence="2">Uncharacterized protein</fullName>
    </submittedName>
</protein>
<name>A0ABR2W4P9_9FUNG</name>
<gene>
    <name evidence="2" type="ORF">K7432_005057</name>
</gene>
<dbReference type="Proteomes" id="UP001479436">
    <property type="component" value="Unassembled WGS sequence"/>
</dbReference>
<comment type="caution">
    <text evidence="2">The sequence shown here is derived from an EMBL/GenBank/DDBJ whole genome shotgun (WGS) entry which is preliminary data.</text>
</comment>
<accession>A0ABR2W4P9</accession>
<reference evidence="2 3" key="1">
    <citation type="submission" date="2023-04" db="EMBL/GenBank/DDBJ databases">
        <title>Genome of Basidiobolus ranarum AG-B5.</title>
        <authorList>
            <person name="Stajich J.E."/>
            <person name="Carter-House D."/>
            <person name="Gryganskyi A."/>
        </authorList>
    </citation>
    <scope>NUCLEOTIDE SEQUENCE [LARGE SCALE GENOMIC DNA]</scope>
    <source>
        <strain evidence="2 3">AG-B5</strain>
    </source>
</reference>
<dbReference type="EMBL" id="JASJQH010007064">
    <property type="protein sequence ID" value="KAK9719079.1"/>
    <property type="molecule type" value="Genomic_DNA"/>
</dbReference>